<accession>A0A6J5EY19</accession>
<comment type="subcellular location">
    <subcellularLocation>
        <location evidence="2">Cytoplasm</location>
    </subcellularLocation>
</comment>
<dbReference type="Gene3D" id="3.40.50.620">
    <property type="entry name" value="HUPs"/>
    <property type="match status" value="1"/>
</dbReference>
<feature type="domain" description="UspA" evidence="3">
    <location>
        <begin position="1"/>
        <end position="145"/>
    </location>
</feature>
<dbReference type="InterPro" id="IPR006015">
    <property type="entry name" value="Universal_stress_UspA"/>
</dbReference>
<keyword evidence="5" id="KW-1185">Reference proteome</keyword>
<reference evidence="4 5" key="1">
    <citation type="submission" date="2020-04" db="EMBL/GenBank/DDBJ databases">
        <authorList>
            <person name="De Canck E."/>
        </authorList>
    </citation>
    <scope>NUCLEOTIDE SEQUENCE [LARGE SCALE GENOMIC DNA]</scope>
    <source>
        <strain evidence="4 5">LMG 29739</strain>
    </source>
</reference>
<proteinExistence type="inferred from homology"/>
<dbReference type="AlphaFoldDB" id="A0A6J5EY19"/>
<evidence type="ECO:0000259" key="3">
    <source>
        <dbReference type="Pfam" id="PF00582"/>
    </source>
</evidence>
<evidence type="ECO:0000256" key="1">
    <source>
        <dbReference type="ARBA" id="ARBA00008791"/>
    </source>
</evidence>
<protein>
    <recommendedName>
        <fullName evidence="2">Universal stress protein</fullName>
    </recommendedName>
</protein>
<dbReference type="InterPro" id="IPR006016">
    <property type="entry name" value="UspA"/>
</dbReference>
<evidence type="ECO:0000313" key="5">
    <source>
        <dbReference type="Proteomes" id="UP000494329"/>
    </source>
</evidence>
<dbReference type="Pfam" id="PF00582">
    <property type="entry name" value="Usp"/>
    <property type="match status" value="1"/>
</dbReference>
<comment type="similarity">
    <text evidence="1 2">Belongs to the universal stress protein A family.</text>
</comment>
<dbReference type="Proteomes" id="UP000494329">
    <property type="component" value="Unassembled WGS sequence"/>
</dbReference>
<dbReference type="CDD" id="cd00293">
    <property type="entry name" value="USP-like"/>
    <property type="match status" value="1"/>
</dbReference>
<dbReference type="PANTHER" id="PTHR46268:SF15">
    <property type="entry name" value="UNIVERSAL STRESS PROTEIN HP_0031"/>
    <property type="match status" value="1"/>
</dbReference>
<evidence type="ECO:0000313" key="4">
    <source>
        <dbReference type="EMBL" id="CAB3769986.1"/>
    </source>
</evidence>
<sequence>MYKRILVAVDGSRTSRGAFDAALHLAASFGATLRAYYVVENTPMYFEAPGYDPGILQKQFVQQGKELTAELTQAMRERSVSGDVTVGEATPSDDVPTLVLRAAADYQADLIVMGTHGRRGMQRLILGSVAERCVRQSTLPVLLIPSAANQDAAAAPKTP</sequence>
<name>A0A6J5EY19_9BURK</name>
<dbReference type="GO" id="GO:0005737">
    <property type="term" value="C:cytoplasm"/>
    <property type="evidence" value="ECO:0007669"/>
    <property type="project" value="UniProtKB-SubCell"/>
</dbReference>
<gene>
    <name evidence="4" type="ORF">LMG29739_05669</name>
</gene>
<keyword evidence="2" id="KW-0963">Cytoplasm</keyword>
<organism evidence="4 5">
    <name type="scientific">Paraburkholderia solisilvae</name>
    <dbReference type="NCBI Taxonomy" id="624376"/>
    <lineage>
        <taxon>Bacteria</taxon>
        <taxon>Pseudomonadati</taxon>
        <taxon>Pseudomonadota</taxon>
        <taxon>Betaproteobacteria</taxon>
        <taxon>Burkholderiales</taxon>
        <taxon>Burkholderiaceae</taxon>
        <taxon>Paraburkholderia</taxon>
    </lineage>
</organism>
<dbReference type="PIRSF" id="PIRSF006276">
    <property type="entry name" value="UspA"/>
    <property type="match status" value="1"/>
</dbReference>
<evidence type="ECO:0000256" key="2">
    <source>
        <dbReference type="PIRNR" id="PIRNR006276"/>
    </source>
</evidence>
<dbReference type="InterPro" id="IPR014729">
    <property type="entry name" value="Rossmann-like_a/b/a_fold"/>
</dbReference>
<dbReference type="EMBL" id="CADIKF010000067">
    <property type="protein sequence ID" value="CAB3769986.1"/>
    <property type="molecule type" value="Genomic_DNA"/>
</dbReference>
<dbReference type="RefSeq" id="WP_175114807.1">
    <property type="nucleotide sequence ID" value="NZ_CADIKF010000067.1"/>
</dbReference>
<dbReference type="SUPFAM" id="SSF52402">
    <property type="entry name" value="Adenine nucleotide alpha hydrolases-like"/>
    <property type="match status" value="1"/>
</dbReference>
<dbReference type="PANTHER" id="PTHR46268">
    <property type="entry name" value="STRESS RESPONSE PROTEIN NHAX"/>
    <property type="match status" value="1"/>
</dbReference>
<dbReference type="PRINTS" id="PR01438">
    <property type="entry name" value="UNVRSLSTRESS"/>
</dbReference>